<dbReference type="RefSeq" id="WP_330958258.1">
    <property type="nucleotide sequence ID" value="NZ_JAZGJQ010000005.1"/>
</dbReference>
<feature type="compositionally biased region" description="Gly residues" evidence="1">
    <location>
        <begin position="174"/>
        <end position="183"/>
    </location>
</feature>
<keyword evidence="4" id="KW-1185">Reference proteome</keyword>
<organism evidence="3 4">
    <name type="scientific">Olsenella absiana</name>
    <dbReference type="NCBI Taxonomy" id="3115222"/>
    <lineage>
        <taxon>Bacteria</taxon>
        <taxon>Bacillati</taxon>
        <taxon>Actinomycetota</taxon>
        <taxon>Coriobacteriia</taxon>
        <taxon>Coriobacteriales</taxon>
        <taxon>Atopobiaceae</taxon>
        <taxon>Olsenella</taxon>
    </lineage>
</organism>
<gene>
    <name evidence="3" type="ORF">VXJ25_05730</name>
</gene>
<evidence type="ECO:0000256" key="1">
    <source>
        <dbReference type="SAM" id="MobiDB-lite"/>
    </source>
</evidence>
<feature type="compositionally biased region" description="Low complexity" evidence="1">
    <location>
        <begin position="113"/>
        <end position="126"/>
    </location>
</feature>
<feature type="compositionally biased region" description="Basic and acidic residues" evidence="1">
    <location>
        <begin position="187"/>
        <end position="199"/>
    </location>
</feature>
<protein>
    <recommendedName>
        <fullName evidence="5">Septum formation initiator</fullName>
    </recommendedName>
</protein>
<name>A0ABU7RA59_9ACTN</name>
<comment type="caution">
    <text evidence="3">The sequence shown here is derived from an EMBL/GenBank/DDBJ whole genome shotgun (WGS) entry which is preliminary data.</text>
</comment>
<feature type="compositionally biased region" description="Polar residues" evidence="1">
    <location>
        <begin position="298"/>
        <end position="316"/>
    </location>
</feature>
<feature type="region of interest" description="Disordered" evidence="1">
    <location>
        <begin position="294"/>
        <end position="325"/>
    </location>
</feature>
<dbReference type="EMBL" id="JAZGJQ010000005">
    <property type="protein sequence ID" value="MEE6147489.1"/>
    <property type="molecule type" value="Genomic_DNA"/>
</dbReference>
<proteinExistence type="predicted"/>
<dbReference type="Proteomes" id="UP001332931">
    <property type="component" value="Unassembled WGS sequence"/>
</dbReference>
<accession>A0ABU7RA59</accession>
<feature type="transmembrane region" description="Helical" evidence="2">
    <location>
        <begin position="223"/>
        <end position="243"/>
    </location>
</feature>
<evidence type="ECO:0000256" key="2">
    <source>
        <dbReference type="SAM" id="Phobius"/>
    </source>
</evidence>
<evidence type="ECO:0000313" key="3">
    <source>
        <dbReference type="EMBL" id="MEE6147489.1"/>
    </source>
</evidence>
<reference evidence="3 4" key="1">
    <citation type="submission" date="2024-01" db="EMBL/GenBank/DDBJ databases">
        <title>Description of Olsenella sp. nov., isolated from pig feces.</title>
        <authorList>
            <person name="Chang Y.-H."/>
        </authorList>
    </citation>
    <scope>NUCLEOTIDE SEQUENCE [LARGE SCALE GENOMIC DNA]</scope>
    <source>
        <strain evidence="3 4">YH-ols2223</strain>
    </source>
</reference>
<sequence>MNSPRETAPTKGAQPKPHKRVGRGATPTGRRDDSADVTTRLPRIGEDGRVADPTGSAPRAGSRAFSLPHLPRKAKPAPRRQGAPADGRQGVPDTGAEGSPIAEKAEKVERAAEAAGAERTADAGPATEVGKPEGPGTQDGAERSAGAPAEGRPRRRRERAAARSIARGADARGDGGQSGADGPGDGEEVRERRRAEAARPRRPLAEIVRSAPATCADFARRHVRGLVVLAVALALVAAVWGPLGDYYVAWRRSGELAESYASVTADNDALGKDIERLQTREGVEDEARRQGYAFEGESTATSPSAPNDANQGSDPTNPKPEEPTERPWYIVVLDALFCYRPLS</sequence>
<keyword evidence="2" id="KW-1133">Transmembrane helix</keyword>
<keyword evidence="2" id="KW-0812">Transmembrane</keyword>
<evidence type="ECO:0000313" key="4">
    <source>
        <dbReference type="Proteomes" id="UP001332931"/>
    </source>
</evidence>
<evidence type="ECO:0008006" key="5">
    <source>
        <dbReference type="Google" id="ProtNLM"/>
    </source>
</evidence>
<feature type="region of interest" description="Disordered" evidence="1">
    <location>
        <begin position="1"/>
        <end position="201"/>
    </location>
</feature>
<feature type="compositionally biased region" description="Basic and acidic residues" evidence="1">
    <location>
        <begin position="103"/>
        <end position="112"/>
    </location>
</feature>
<keyword evidence="2" id="KW-0472">Membrane</keyword>